<comment type="caution">
    <text evidence="2">The sequence shown here is derived from an EMBL/GenBank/DDBJ whole genome shotgun (WGS) entry which is preliminary data.</text>
</comment>
<evidence type="ECO:0000256" key="1">
    <source>
        <dbReference type="SAM" id="MobiDB-lite"/>
    </source>
</evidence>
<accession>A0ABV6IUR7</accession>
<dbReference type="InterPro" id="IPR025638">
    <property type="entry name" value="DUF4336"/>
</dbReference>
<dbReference type="Pfam" id="PF14234">
    <property type="entry name" value="DUF4336"/>
    <property type="match status" value="1"/>
</dbReference>
<proteinExistence type="predicted"/>
<evidence type="ECO:0000313" key="3">
    <source>
        <dbReference type="Proteomes" id="UP001589789"/>
    </source>
</evidence>
<dbReference type="InterPro" id="IPR036866">
    <property type="entry name" value="RibonucZ/Hydroxyglut_hydro"/>
</dbReference>
<name>A0ABV6IUR7_9PROT</name>
<dbReference type="EMBL" id="JBHLVZ010000060">
    <property type="protein sequence ID" value="MFC0387345.1"/>
    <property type="molecule type" value="Genomic_DNA"/>
</dbReference>
<dbReference type="SUPFAM" id="SSF56281">
    <property type="entry name" value="Metallo-hydrolase/oxidoreductase"/>
    <property type="match status" value="1"/>
</dbReference>
<organism evidence="2 3">
    <name type="scientific">Muricoccus vinaceus</name>
    <dbReference type="NCBI Taxonomy" id="424704"/>
    <lineage>
        <taxon>Bacteria</taxon>
        <taxon>Pseudomonadati</taxon>
        <taxon>Pseudomonadota</taxon>
        <taxon>Alphaproteobacteria</taxon>
        <taxon>Acetobacterales</taxon>
        <taxon>Roseomonadaceae</taxon>
        <taxon>Muricoccus</taxon>
    </lineage>
</organism>
<protein>
    <submittedName>
        <fullName evidence="2">DUF4336 domain-containing protein</fullName>
    </submittedName>
</protein>
<feature type="region of interest" description="Disordered" evidence="1">
    <location>
        <begin position="109"/>
        <end position="142"/>
    </location>
</feature>
<evidence type="ECO:0000313" key="2">
    <source>
        <dbReference type="EMBL" id="MFC0387345.1"/>
    </source>
</evidence>
<dbReference type="PANTHER" id="PTHR33835">
    <property type="entry name" value="YALI0C07656P"/>
    <property type="match status" value="1"/>
</dbReference>
<sequence length="380" mass="40215">MISTRVHGLIDYGMAALLGGLSASRALPQPVGRLLGAAGAYHAAYAALTDYEGGLTPALSMRQHLAMDALGGAALLAAGLAMRRQPDGARALLVGLGVTELLVTAFSSNAPRQGPGQGGGPAARLLGPAHGHHAHAGHQVGYPPLDVPKPAAEGIFIVDSLLENALGAVLGTRMTVIRLPDGGLLLHSPTRYSIALKSALERIGPVRHLVAPNIAHWTFLKDWQDACPEATTWAAPGLRRRGQVRRSGVRLDHDLGVQAPPEWAGAIELVLVPGGAGFTEVAMFHRPSSTLVLTDVVINLEAPKVPLPVRPLAWAFGVLAPDGMPPPYLRAVVRWRQAEAARAAAELVALRPERVIFAHGAWFERDGAARLRHSLRWLLD</sequence>
<dbReference type="Proteomes" id="UP001589789">
    <property type="component" value="Unassembled WGS sequence"/>
</dbReference>
<reference evidence="2 3" key="1">
    <citation type="submission" date="2024-09" db="EMBL/GenBank/DDBJ databases">
        <authorList>
            <person name="Sun Q."/>
            <person name="Mori K."/>
        </authorList>
    </citation>
    <scope>NUCLEOTIDE SEQUENCE [LARGE SCALE GENOMIC DNA]</scope>
    <source>
        <strain evidence="2 3">CCM 7468</strain>
    </source>
</reference>
<dbReference type="RefSeq" id="WP_377052695.1">
    <property type="nucleotide sequence ID" value="NZ_JBHLVZ010000060.1"/>
</dbReference>
<gene>
    <name evidence="2" type="ORF">ACFFIC_17600</name>
</gene>
<keyword evidence="3" id="KW-1185">Reference proteome</keyword>
<dbReference type="PANTHER" id="PTHR33835:SF1">
    <property type="entry name" value="METALLO-BETA-LACTAMASE DOMAIN-CONTAINING PROTEIN"/>
    <property type="match status" value="1"/>
</dbReference>